<dbReference type="AlphaFoldDB" id="A0A4U5N2T6"/>
<keyword evidence="3" id="KW-1185">Reference proteome</keyword>
<evidence type="ECO:0000313" key="2">
    <source>
        <dbReference type="EMBL" id="TKR76443.1"/>
    </source>
</evidence>
<proteinExistence type="predicted"/>
<organism evidence="2 3">
    <name type="scientific">Steinernema carpocapsae</name>
    <name type="common">Entomopathogenic nematode</name>
    <dbReference type="NCBI Taxonomy" id="34508"/>
    <lineage>
        <taxon>Eukaryota</taxon>
        <taxon>Metazoa</taxon>
        <taxon>Ecdysozoa</taxon>
        <taxon>Nematoda</taxon>
        <taxon>Chromadorea</taxon>
        <taxon>Rhabditida</taxon>
        <taxon>Tylenchina</taxon>
        <taxon>Panagrolaimomorpha</taxon>
        <taxon>Strongyloidoidea</taxon>
        <taxon>Steinernematidae</taxon>
        <taxon>Steinernema</taxon>
    </lineage>
</organism>
<reference evidence="2 3" key="2">
    <citation type="journal article" date="2019" name="G3 (Bethesda)">
        <title>Hybrid Assembly of the Genome of the Entomopathogenic Nematode Steinernema carpocapsae Identifies the X-Chromosome.</title>
        <authorList>
            <person name="Serra L."/>
            <person name="Macchietto M."/>
            <person name="Macias-Munoz A."/>
            <person name="McGill C.J."/>
            <person name="Rodriguez I.M."/>
            <person name="Rodriguez B."/>
            <person name="Murad R."/>
            <person name="Mortazavi A."/>
        </authorList>
    </citation>
    <scope>NUCLEOTIDE SEQUENCE [LARGE SCALE GENOMIC DNA]</scope>
    <source>
        <strain evidence="2 3">ALL</strain>
    </source>
</reference>
<evidence type="ECO:0000256" key="1">
    <source>
        <dbReference type="SAM" id="MobiDB-lite"/>
    </source>
</evidence>
<sequence length="77" mass="9131">MNEYTPGERERRHGGSVNEEGKEGFKRHKGTIEGYNEQQELQKEQTLKSKIRSRKDDSLFWFSLLLIAHHQSNNNWT</sequence>
<dbReference type="Proteomes" id="UP000298663">
    <property type="component" value="Unassembled WGS sequence"/>
</dbReference>
<gene>
    <name evidence="2" type="ORF">L596_017578</name>
</gene>
<reference evidence="2 3" key="1">
    <citation type="journal article" date="2015" name="Genome Biol.">
        <title>Comparative genomics of Steinernema reveals deeply conserved gene regulatory networks.</title>
        <authorList>
            <person name="Dillman A.R."/>
            <person name="Macchietto M."/>
            <person name="Porter C.F."/>
            <person name="Rogers A."/>
            <person name="Williams B."/>
            <person name="Antoshechkin I."/>
            <person name="Lee M.M."/>
            <person name="Goodwin Z."/>
            <person name="Lu X."/>
            <person name="Lewis E.E."/>
            <person name="Goodrich-Blair H."/>
            <person name="Stock S.P."/>
            <person name="Adams B.J."/>
            <person name="Sternberg P.W."/>
            <person name="Mortazavi A."/>
        </authorList>
    </citation>
    <scope>NUCLEOTIDE SEQUENCE [LARGE SCALE GENOMIC DNA]</scope>
    <source>
        <strain evidence="2 3">ALL</strain>
    </source>
</reference>
<feature type="compositionally biased region" description="Basic and acidic residues" evidence="1">
    <location>
        <begin position="1"/>
        <end position="24"/>
    </location>
</feature>
<name>A0A4U5N2T6_STECR</name>
<protein>
    <submittedName>
        <fullName evidence="2">Uncharacterized protein</fullName>
    </submittedName>
</protein>
<feature type="region of interest" description="Disordered" evidence="1">
    <location>
        <begin position="1"/>
        <end position="49"/>
    </location>
</feature>
<evidence type="ECO:0000313" key="3">
    <source>
        <dbReference type="Proteomes" id="UP000298663"/>
    </source>
</evidence>
<comment type="caution">
    <text evidence="2">The sequence shown here is derived from an EMBL/GenBank/DDBJ whole genome shotgun (WGS) entry which is preliminary data.</text>
</comment>
<dbReference type="EMBL" id="AZBU02000005">
    <property type="protein sequence ID" value="TKR76443.1"/>
    <property type="molecule type" value="Genomic_DNA"/>
</dbReference>
<accession>A0A4U5N2T6</accession>